<accession>B1ZPH2</accession>
<dbReference type="AlphaFoldDB" id="B1ZPH2"/>
<dbReference type="eggNOG" id="ENOG5030QWR">
    <property type="taxonomic scope" value="Bacteria"/>
</dbReference>
<keyword evidence="1" id="KW-0472">Membrane</keyword>
<reference evidence="2 3" key="1">
    <citation type="journal article" date="2011" name="J. Bacteriol.">
        <title>Genome sequence of the verrucomicrobium Opitutus terrae PB90-1, an abundant inhabitant of rice paddy soil ecosystems.</title>
        <authorList>
            <person name="van Passel M.W."/>
            <person name="Kant R."/>
            <person name="Palva A."/>
            <person name="Copeland A."/>
            <person name="Lucas S."/>
            <person name="Lapidus A."/>
            <person name="Glavina del Rio T."/>
            <person name="Pitluck S."/>
            <person name="Goltsman E."/>
            <person name="Clum A."/>
            <person name="Sun H."/>
            <person name="Schmutz J."/>
            <person name="Larimer F.W."/>
            <person name="Land M.L."/>
            <person name="Hauser L."/>
            <person name="Kyrpides N."/>
            <person name="Mikhailova N."/>
            <person name="Richardson P.P."/>
            <person name="Janssen P.H."/>
            <person name="de Vos W.M."/>
            <person name="Smidt H."/>
        </authorList>
    </citation>
    <scope>NUCLEOTIDE SEQUENCE [LARGE SCALE GENOMIC DNA]</scope>
    <source>
        <strain evidence="3">DSM 11246 / JCM 15787 / PB90-1</strain>
    </source>
</reference>
<keyword evidence="3" id="KW-1185">Reference proteome</keyword>
<name>B1ZPH2_OPITP</name>
<evidence type="ECO:0008006" key="4">
    <source>
        <dbReference type="Google" id="ProtNLM"/>
    </source>
</evidence>
<sequence>MIAQPEPPTARTPPLAASFGKPKSTLLAIFTRQRRQSLIWFLVAVAAWVWAAWDRHALIEQLTRKREVVVIDSLGTYYVSPVVDIQRAKDVHALQTKLACKALFERNPEGLDNPELFKVLFLKEAAKTAQAAIDKTKPEFEAKSLHQKVETGVPEILSTRDNAFYTAVDVQLIRVGAFQNAPITEVLRYRVKFKFLLNPDLTRNGRFPTAVAAFQVEPVTRT</sequence>
<dbReference type="Proteomes" id="UP000007013">
    <property type="component" value="Chromosome"/>
</dbReference>
<dbReference type="HOGENOM" id="CLU_1309109_0_0_0"/>
<evidence type="ECO:0000256" key="1">
    <source>
        <dbReference type="SAM" id="Phobius"/>
    </source>
</evidence>
<dbReference type="RefSeq" id="WP_012374029.1">
    <property type="nucleotide sequence ID" value="NC_010571.1"/>
</dbReference>
<keyword evidence="1" id="KW-0812">Transmembrane</keyword>
<dbReference type="KEGG" id="ote:Oter_1205"/>
<dbReference type="STRING" id="452637.Oter_1205"/>
<protein>
    <recommendedName>
        <fullName evidence="4">Bacterial virulence protein VirB8 domain-containing protein</fullName>
    </recommendedName>
</protein>
<evidence type="ECO:0000313" key="2">
    <source>
        <dbReference type="EMBL" id="ACB74491.1"/>
    </source>
</evidence>
<evidence type="ECO:0000313" key="3">
    <source>
        <dbReference type="Proteomes" id="UP000007013"/>
    </source>
</evidence>
<dbReference type="OrthoDB" id="190478at2"/>
<keyword evidence="1" id="KW-1133">Transmembrane helix</keyword>
<dbReference type="EMBL" id="CP001032">
    <property type="protein sequence ID" value="ACB74491.1"/>
    <property type="molecule type" value="Genomic_DNA"/>
</dbReference>
<proteinExistence type="predicted"/>
<feature type="transmembrane region" description="Helical" evidence="1">
    <location>
        <begin position="37"/>
        <end position="53"/>
    </location>
</feature>
<gene>
    <name evidence="2" type="ordered locus">Oter_1205</name>
</gene>
<organism evidence="2 3">
    <name type="scientific">Opitutus terrae (strain DSM 11246 / JCM 15787 / PB90-1)</name>
    <dbReference type="NCBI Taxonomy" id="452637"/>
    <lineage>
        <taxon>Bacteria</taxon>
        <taxon>Pseudomonadati</taxon>
        <taxon>Verrucomicrobiota</taxon>
        <taxon>Opitutia</taxon>
        <taxon>Opitutales</taxon>
        <taxon>Opitutaceae</taxon>
        <taxon>Opitutus</taxon>
    </lineage>
</organism>